<dbReference type="EMBL" id="CP000505">
    <property type="protein sequence ID" value="ABL78993.1"/>
    <property type="molecule type" value="Genomic_DNA"/>
</dbReference>
<sequence>MLIPLFGLFKLFAKYYIRWAIVELTVIEGFKPECLAILEEAACKFYTALARKVKDPRLSKALEVVGLESKNHYEIIVAFFGKPAGAEDCRRFFGEEGFRMVEEMLQVAERLSSGVEVSLEEVASLLERFNSVEKVAGEEIYSKLYSVLIAEECKGLASLLMRSIASQEDFHYKVVEEVARTLRREAQANRERCPE</sequence>
<proteinExistence type="predicted"/>
<dbReference type="eggNOG" id="arCOG10989">
    <property type="taxonomic scope" value="Archaea"/>
</dbReference>
<evidence type="ECO:0000259" key="1">
    <source>
        <dbReference type="Pfam" id="PF02915"/>
    </source>
</evidence>
<name>A1S0L3_THEPD</name>
<dbReference type="GO" id="GO:0016491">
    <property type="term" value="F:oxidoreductase activity"/>
    <property type="evidence" value="ECO:0007669"/>
    <property type="project" value="InterPro"/>
</dbReference>
<organism evidence="2 3">
    <name type="scientific">Thermofilum pendens (strain DSM 2475 / Hrk 5)</name>
    <dbReference type="NCBI Taxonomy" id="368408"/>
    <lineage>
        <taxon>Archaea</taxon>
        <taxon>Thermoproteota</taxon>
        <taxon>Thermoprotei</taxon>
        <taxon>Thermofilales</taxon>
        <taxon>Thermofilaceae</taxon>
        <taxon>Thermofilum</taxon>
    </lineage>
</organism>
<evidence type="ECO:0000313" key="2">
    <source>
        <dbReference type="EMBL" id="ABL78993.1"/>
    </source>
</evidence>
<evidence type="ECO:0000313" key="3">
    <source>
        <dbReference type="Proteomes" id="UP000000641"/>
    </source>
</evidence>
<dbReference type="KEGG" id="tpe:Tpen_1598"/>
<protein>
    <recommendedName>
        <fullName evidence="1">Rubrerythrin diiron-binding domain-containing protein</fullName>
    </recommendedName>
</protein>
<dbReference type="InterPro" id="IPR003251">
    <property type="entry name" value="Rr_diiron-bd_dom"/>
</dbReference>
<reference evidence="3" key="1">
    <citation type="journal article" date="2008" name="J. Bacteriol.">
        <title>Genome sequence of Thermofilum pendens reveals an exceptional loss of biosynthetic pathways without genome reduction.</title>
        <authorList>
            <person name="Anderson I."/>
            <person name="Rodriguez J."/>
            <person name="Susanti D."/>
            <person name="Porat I."/>
            <person name="Reich C."/>
            <person name="Ulrich L.E."/>
            <person name="Elkins J.G."/>
            <person name="Mavromatis K."/>
            <person name="Lykidis A."/>
            <person name="Kim E."/>
            <person name="Thompson L.S."/>
            <person name="Nolan M."/>
            <person name="Land M."/>
            <person name="Copeland A."/>
            <person name="Lapidus A."/>
            <person name="Lucas S."/>
            <person name="Detter C."/>
            <person name="Zhulin I.B."/>
            <person name="Olsen G.J."/>
            <person name="Whitman W."/>
            <person name="Mukhopadhyay B."/>
            <person name="Bristow J."/>
            <person name="Kyrpides N."/>
        </authorList>
    </citation>
    <scope>NUCLEOTIDE SEQUENCE [LARGE SCALE GENOMIC DNA]</scope>
    <source>
        <strain evidence="3">DSM 2475 / Hrk 5</strain>
    </source>
</reference>
<dbReference type="GO" id="GO:0046872">
    <property type="term" value="F:metal ion binding"/>
    <property type="evidence" value="ECO:0007669"/>
    <property type="project" value="InterPro"/>
</dbReference>
<dbReference type="Proteomes" id="UP000000641">
    <property type="component" value="Chromosome"/>
</dbReference>
<keyword evidence="3" id="KW-1185">Reference proteome</keyword>
<dbReference type="SUPFAM" id="SSF47240">
    <property type="entry name" value="Ferritin-like"/>
    <property type="match status" value="1"/>
</dbReference>
<dbReference type="InterPro" id="IPR009078">
    <property type="entry name" value="Ferritin-like_SF"/>
</dbReference>
<feature type="domain" description="Rubrerythrin diiron-binding" evidence="1">
    <location>
        <begin position="38"/>
        <end position="152"/>
    </location>
</feature>
<dbReference type="InterPro" id="IPR012347">
    <property type="entry name" value="Ferritin-like"/>
</dbReference>
<accession>A1S0L3</accession>
<dbReference type="HOGENOM" id="CLU_1393642_0_0_2"/>
<dbReference type="Pfam" id="PF02915">
    <property type="entry name" value="Rubrerythrin"/>
    <property type="match status" value="1"/>
</dbReference>
<gene>
    <name evidence="2" type="ordered locus">Tpen_1598</name>
</gene>
<dbReference type="STRING" id="368408.Tpen_1598"/>
<dbReference type="EnsemblBacteria" id="ABL78993">
    <property type="protein sequence ID" value="ABL78993"/>
    <property type="gene ID" value="Tpen_1598"/>
</dbReference>
<dbReference type="Gene3D" id="1.20.1260.10">
    <property type="match status" value="1"/>
</dbReference>
<dbReference type="AlphaFoldDB" id="A1S0L3"/>